<comment type="similarity">
    <text evidence="1">Belongs to the flagella basal body rod proteins family.</text>
</comment>
<feature type="domain" description="Flagellar hook protein FlgE/F/G-like D1" evidence="5">
    <location>
        <begin position="74"/>
        <end position="137"/>
    </location>
</feature>
<keyword evidence="6" id="KW-0282">Flagellum</keyword>
<reference evidence="6" key="1">
    <citation type="submission" date="2018-06" db="EMBL/GenBank/DDBJ databases">
        <authorList>
            <person name="Zhirakovskaya E."/>
        </authorList>
    </citation>
    <scope>NUCLEOTIDE SEQUENCE</scope>
</reference>
<feature type="domain" description="Flagellar basal body rod protein N-terminal" evidence="3">
    <location>
        <begin position="8"/>
        <end position="35"/>
    </location>
</feature>
<dbReference type="InterPro" id="IPR053967">
    <property type="entry name" value="LlgE_F_G-like_D1"/>
</dbReference>
<dbReference type="InterPro" id="IPR001444">
    <property type="entry name" value="Flag_bb_rod_N"/>
</dbReference>
<dbReference type="Pfam" id="PF00460">
    <property type="entry name" value="Flg_bb_rod"/>
    <property type="match status" value="1"/>
</dbReference>
<organism evidence="6">
    <name type="scientific">hydrothermal vent metagenome</name>
    <dbReference type="NCBI Taxonomy" id="652676"/>
    <lineage>
        <taxon>unclassified sequences</taxon>
        <taxon>metagenomes</taxon>
        <taxon>ecological metagenomes</taxon>
    </lineage>
</organism>
<proteinExistence type="inferred from homology"/>
<dbReference type="PANTHER" id="PTHR30435:SF19">
    <property type="entry name" value="FLAGELLAR BASAL-BODY ROD PROTEIN FLGG"/>
    <property type="match status" value="1"/>
</dbReference>
<keyword evidence="6" id="KW-0969">Cilium</keyword>
<keyword evidence="6" id="KW-0966">Cell projection</keyword>
<evidence type="ECO:0000259" key="5">
    <source>
        <dbReference type="Pfam" id="PF22692"/>
    </source>
</evidence>
<evidence type="ECO:0000256" key="2">
    <source>
        <dbReference type="SAM" id="MobiDB-lite"/>
    </source>
</evidence>
<dbReference type="NCBIfam" id="TIGR03506">
    <property type="entry name" value="FlgEFG_subfam"/>
    <property type="match status" value="2"/>
</dbReference>
<feature type="region of interest" description="Disordered" evidence="2">
    <location>
        <begin position="170"/>
        <end position="189"/>
    </location>
</feature>
<evidence type="ECO:0000256" key="1">
    <source>
        <dbReference type="ARBA" id="ARBA00009677"/>
    </source>
</evidence>
<dbReference type="EMBL" id="UOGA01000120">
    <property type="protein sequence ID" value="VAX18299.1"/>
    <property type="molecule type" value="Genomic_DNA"/>
</dbReference>
<evidence type="ECO:0000313" key="6">
    <source>
        <dbReference type="EMBL" id="VAX18299.1"/>
    </source>
</evidence>
<dbReference type="Pfam" id="PF22692">
    <property type="entry name" value="LlgE_F_G_D1"/>
    <property type="match status" value="1"/>
</dbReference>
<protein>
    <submittedName>
        <fullName evidence="6">Flagellar hook protein FlgE</fullName>
    </submittedName>
</protein>
<feature type="domain" description="Flagellar basal-body/hook protein C-terminal" evidence="4">
    <location>
        <begin position="194"/>
        <end position="235"/>
    </location>
</feature>
<gene>
    <name evidence="6" type="ORF">MNBD_NITROSPINAE04-640</name>
</gene>
<evidence type="ECO:0000259" key="4">
    <source>
        <dbReference type="Pfam" id="PF06429"/>
    </source>
</evidence>
<dbReference type="InterPro" id="IPR010930">
    <property type="entry name" value="Flg_bb/hook_C_dom"/>
</dbReference>
<dbReference type="AlphaFoldDB" id="A0A3B1BK00"/>
<dbReference type="SUPFAM" id="SSF117143">
    <property type="entry name" value="Flagellar hook protein flgE"/>
    <property type="match status" value="1"/>
</dbReference>
<dbReference type="Pfam" id="PF06429">
    <property type="entry name" value="Flg_bbr_C"/>
    <property type="match status" value="1"/>
</dbReference>
<dbReference type="GO" id="GO:0009288">
    <property type="term" value="C:bacterial-type flagellum"/>
    <property type="evidence" value="ECO:0007669"/>
    <property type="project" value="TreeGrafter"/>
</dbReference>
<dbReference type="InterPro" id="IPR037925">
    <property type="entry name" value="FlgE/F/G-like"/>
</dbReference>
<name>A0A3B1BK00_9ZZZZ</name>
<sequence>MIQGMSAALSGLRSYINQTRVTSNNLANLNTPGFKGSSVVQSSAPGGVGVATTGVQPNQGQGAVIYSGQPFDMAIGGQGFFKVTTSGGATAYTRAGGFRPDKNGRLADANGNTLQPPVQIPANATSVSIGRDGSVTALINGQSQNIGQVKLYKFNNPGGLQSGGSNIYNETSSSGQPVQGAPGDGGFGEIYPSSLEQSNVDVGRQMVSLIQSQYGFSAQIKTIQTADEMLGAILDIKT</sequence>
<dbReference type="PANTHER" id="PTHR30435">
    <property type="entry name" value="FLAGELLAR PROTEIN"/>
    <property type="match status" value="1"/>
</dbReference>
<evidence type="ECO:0000259" key="3">
    <source>
        <dbReference type="Pfam" id="PF00460"/>
    </source>
</evidence>
<dbReference type="InterPro" id="IPR020013">
    <property type="entry name" value="Flagellar_FlgE/F/G"/>
</dbReference>
<dbReference type="GO" id="GO:0071978">
    <property type="term" value="P:bacterial-type flagellum-dependent swarming motility"/>
    <property type="evidence" value="ECO:0007669"/>
    <property type="project" value="TreeGrafter"/>
</dbReference>
<accession>A0A3B1BK00</accession>